<dbReference type="GO" id="GO:0004798">
    <property type="term" value="F:dTMP kinase activity"/>
    <property type="evidence" value="ECO:0007669"/>
    <property type="project" value="UniProtKB-UniRule"/>
</dbReference>
<proteinExistence type="inferred from homology"/>
<dbReference type="Pfam" id="PF02223">
    <property type="entry name" value="Thymidylate_kin"/>
    <property type="match status" value="1"/>
</dbReference>
<dbReference type="GO" id="GO:0005829">
    <property type="term" value="C:cytosol"/>
    <property type="evidence" value="ECO:0007669"/>
    <property type="project" value="TreeGrafter"/>
</dbReference>
<dbReference type="CDD" id="cd01672">
    <property type="entry name" value="TMPK"/>
    <property type="match status" value="1"/>
</dbReference>
<feature type="binding site" evidence="11">
    <location>
        <begin position="10"/>
        <end position="17"/>
    </location>
    <ligand>
        <name>ATP</name>
        <dbReference type="ChEBI" id="CHEBI:30616"/>
    </ligand>
</feature>
<dbReference type="FunFam" id="3.40.50.300:FF:000225">
    <property type="entry name" value="Thymidylate kinase"/>
    <property type="match status" value="1"/>
</dbReference>
<gene>
    <name evidence="11 13" type="primary">tmk</name>
    <name evidence="13" type="ORF">Mcate_00184</name>
</gene>
<dbReference type="NCBIfam" id="TIGR00041">
    <property type="entry name" value="DTMP_kinase"/>
    <property type="match status" value="1"/>
</dbReference>
<evidence type="ECO:0000313" key="14">
    <source>
        <dbReference type="Proteomes" id="UP000266089"/>
    </source>
</evidence>
<comment type="catalytic activity">
    <reaction evidence="9 11">
        <text>dTMP + ATP = dTDP + ADP</text>
        <dbReference type="Rhea" id="RHEA:13517"/>
        <dbReference type="ChEBI" id="CHEBI:30616"/>
        <dbReference type="ChEBI" id="CHEBI:58369"/>
        <dbReference type="ChEBI" id="CHEBI:63528"/>
        <dbReference type="ChEBI" id="CHEBI:456216"/>
        <dbReference type="EC" id="2.7.4.9"/>
    </reaction>
</comment>
<dbReference type="Proteomes" id="UP000266089">
    <property type="component" value="Unassembled WGS sequence"/>
</dbReference>
<dbReference type="RefSeq" id="WP_027887412.1">
    <property type="nucleotide sequence ID" value="NZ_JBHSXZ010000003.1"/>
</dbReference>
<dbReference type="GO" id="GO:0006227">
    <property type="term" value="P:dUDP biosynthetic process"/>
    <property type="evidence" value="ECO:0007669"/>
    <property type="project" value="TreeGrafter"/>
</dbReference>
<evidence type="ECO:0000256" key="7">
    <source>
        <dbReference type="ARBA" id="ARBA00022777"/>
    </source>
</evidence>
<name>A0A399E4U8_9DEIN</name>
<evidence type="ECO:0000256" key="4">
    <source>
        <dbReference type="ARBA" id="ARBA00022679"/>
    </source>
</evidence>
<evidence type="ECO:0000313" key="13">
    <source>
        <dbReference type="EMBL" id="RIH79747.1"/>
    </source>
</evidence>
<evidence type="ECO:0000256" key="9">
    <source>
        <dbReference type="ARBA" id="ARBA00048743"/>
    </source>
</evidence>
<evidence type="ECO:0000256" key="5">
    <source>
        <dbReference type="ARBA" id="ARBA00022727"/>
    </source>
</evidence>
<evidence type="ECO:0000256" key="6">
    <source>
        <dbReference type="ARBA" id="ARBA00022741"/>
    </source>
</evidence>
<dbReference type="PANTHER" id="PTHR10344:SF4">
    <property type="entry name" value="UMP-CMP KINASE 2, MITOCHONDRIAL"/>
    <property type="match status" value="1"/>
</dbReference>
<dbReference type="EMBL" id="QWKX01000003">
    <property type="protein sequence ID" value="RIH79747.1"/>
    <property type="molecule type" value="Genomic_DNA"/>
</dbReference>
<dbReference type="GO" id="GO:0006233">
    <property type="term" value="P:dTDP biosynthetic process"/>
    <property type="evidence" value="ECO:0007669"/>
    <property type="project" value="InterPro"/>
</dbReference>
<evidence type="ECO:0000256" key="10">
    <source>
        <dbReference type="ARBA" id="ARBA00057735"/>
    </source>
</evidence>
<dbReference type="InterPro" id="IPR039430">
    <property type="entry name" value="Thymidylate_kin-like_dom"/>
</dbReference>
<keyword evidence="4 11" id="KW-0808">Transferase</keyword>
<evidence type="ECO:0000259" key="12">
    <source>
        <dbReference type="Pfam" id="PF02223"/>
    </source>
</evidence>
<evidence type="ECO:0000256" key="8">
    <source>
        <dbReference type="ARBA" id="ARBA00022840"/>
    </source>
</evidence>
<evidence type="ECO:0000256" key="11">
    <source>
        <dbReference type="HAMAP-Rule" id="MF_00165"/>
    </source>
</evidence>
<comment type="caution">
    <text evidence="13">The sequence shown here is derived from an EMBL/GenBank/DDBJ whole genome shotgun (WGS) entry which is preliminary data.</text>
</comment>
<dbReference type="InterPro" id="IPR027417">
    <property type="entry name" value="P-loop_NTPase"/>
</dbReference>
<reference evidence="13 14" key="1">
    <citation type="submission" date="2018-08" db="EMBL/GenBank/DDBJ databases">
        <title>Meiothermus cateniformans JCM 15151 genome sequencing project.</title>
        <authorList>
            <person name="Da Costa M.S."/>
            <person name="Albuquerque L."/>
            <person name="Raposo P."/>
            <person name="Froufe H.J.C."/>
            <person name="Barroso C.S."/>
            <person name="Egas C."/>
        </authorList>
    </citation>
    <scope>NUCLEOTIDE SEQUENCE [LARGE SCALE GENOMIC DNA]</scope>
    <source>
        <strain evidence="13 14">JCM 15151</strain>
    </source>
</reference>
<dbReference type="PANTHER" id="PTHR10344">
    <property type="entry name" value="THYMIDYLATE KINASE"/>
    <property type="match status" value="1"/>
</dbReference>
<keyword evidence="6 11" id="KW-0547">Nucleotide-binding</keyword>
<evidence type="ECO:0000256" key="1">
    <source>
        <dbReference type="ARBA" id="ARBA00009776"/>
    </source>
</evidence>
<dbReference type="GO" id="GO:0006235">
    <property type="term" value="P:dTTP biosynthetic process"/>
    <property type="evidence" value="ECO:0007669"/>
    <property type="project" value="UniProtKB-UniRule"/>
</dbReference>
<dbReference type="AlphaFoldDB" id="A0A399E4U8"/>
<organism evidence="13 14">
    <name type="scientific">Meiothermus taiwanensis</name>
    <dbReference type="NCBI Taxonomy" id="172827"/>
    <lineage>
        <taxon>Bacteria</taxon>
        <taxon>Thermotogati</taxon>
        <taxon>Deinococcota</taxon>
        <taxon>Deinococci</taxon>
        <taxon>Thermales</taxon>
        <taxon>Thermaceae</taxon>
        <taxon>Meiothermus</taxon>
    </lineage>
</organism>
<evidence type="ECO:0000256" key="3">
    <source>
        <dbReference type="ARBA" id="ARBA00017144"/>
    </source>
</evidence>
<keyword evidence="8 11" id="KW-0067">ATP-binding</keyword>
<dbReference type="OrthoDB" id="9774907at2"/>
<keyword evidence="7 11" id="KW-0418">Kinase</keyword>
<protein>
    <recommendedName>
        <fullName evidence="3 11">Thymidylate kinase</fullName>
        <ecNumber evidence="2 11">2.7.4.9</ecNumber>
    </recommendedName>
    <alternativeName>
        <fullName evidence="11">dTMP kinase</fullName>
    </alternativeName>
</protein>
<sequence length="208" mass="23827">MKGLFITFEGPEGAGKSTQARLLADWYRQKGREVVLTREPGGTELGVELRRLILTRPMQAETEFLLYSADRAEHAATVIRPALARGAVVICDRWLDSSLAYQGYGRGLPLRWLEEVSRGFLGELRPDLTFLLSLPPRLGLWRAKHRRASSEPDRFEAEELAFHQRVLDGFLELAAREPQRFVVMDVEKPFEEVVQRQIRRELESRGLV</sequence>
<comment type="function">
    <text evidence="10 11">Phosphorylation of dTMP to form dTDP in both de novo and salvage pathways of dTTP synthesis.</text>
</comment>
<dbReference type="HAMAP" id="MF_00165">
    <property type="entry name" value="Thymidylate_kinase"/>
    <property type="match status" value="1"/>
</dbReference>
<comment type="similarity">
    <text evidence="1 11">Belongs to the thymidylate kinase family.</text>
</comment>
<dbReference type="InterPro" id="IPR018094">
    <property type="entry name" value="Thymidylate_kinase"/>
</dbReference>
<dbReference type="Gene3D" id="3.40.50.300">
    <property type="entry name" value="P-loop containing nucleotide triphosphate hydrolases"/>
    <property type="match status" value="1"/>
</dbReference>
<evidence type="ECO:0000256" key="2">
    <source>
        <dbReference type="ARBA" id="ARBA00012980"/>
    </source>
</evidence>
<dbReference type="EC" id="2.7.4.9" evidence="2 11"/>
<feature type="domain" description="Thymidylate kinase-like" evidence="12">
    <location>
        <begin position="8"/>
        <end position="195"/>
    </location>
</feature>
<dbReference type="SUPFAM" id="SSF52540">
    <property type="entry name" value="P-loop containing nucleoside triphosphate hydrolases"/>
    <property type="match status" value="1"/>
</dbReference>
<keyword evidence="5 11" id="KW-0545">Nucleotide biosynthesis</keyword>
<accession>A0A399E4U8</accession>
<dbReference type="GO" id="GO:0005524">
    <property type="term" value="F:ATP binding"/>
    <property type="evidence" value="ECO:0007669"/>
    <property type="project" value="UniProtKB-UniRule"/>
</dbReference>